<dbReference type="EMBL" id="JAWHQM010000020">
    <property type="protein sequence ID" value="KAK5631693.1"/>
    <property type="molecule type" value="Genomic_DNA"/>
</dbReference>
<feature type="compositionally biased region" description="Polar residues" evidence="1">
    <location>
        <begin position="20"/>
        <end position="32"/>
    </location>
</feature>
<feature type="compositionally biased region" description="Polar residues" evidence="1">
    <location>
        <begin position="336"/>
        <end position="350"/>
    </location>
</feature>
<evidence type="ECO:0000313" key="3">
    <source>
        <dbReference type="Proteomes" id="UP001305414"/>
    </source>
</evidence>
<feature type="region of interest" description="Disordered" evidence="1">
    <location>
        <begin position="185"/>
        <end position="350"/>
    </location>
</feature>
<feature type="compositionally biased region" description="Basic and acidic residues" evidence="1">
    <location>
        <begin position="1"/>
        <end position="10"/>
    </location>
</feature>
<dbReference type="AlphaFoldDB" id="A0AAN7UL30"/>
<organism evidence="2 3">
    <name type="scientific">Xylaria bambusicola</name>
    <dbReference type="NCBI Taxonomy" id="326684"/>
    <lineage>
        <taxon>Eukaryota</taxon>
        <taxon>Fungi</taxon>
        <taxon>Dikarya</taxon>
        <taxon>Ascomycota</taxon>
        <taxon>Pezizomycotina</taxon>
        <taxon>Sordariomycetes</taxon>
        <taxon>Xylariomycetidae</taxon>
        <taxon>Xylariales</taxon>
        <taxon>Xylariaceae</taxon>
        <taxon>Xylaria</taxon>
    </lineage>
</organism>
<accession>A0AAN7UL30</accession>
<sequence length="635" mass="68712">MAMVAAHEKQSQAAHPYRQPRSNTVTSHSTTDVAKDSGIDEKHTTSGNHKDEIHRPPSTQTAAVDISTTGRVVQGEAKVTVVSNQNHGLDIGNGHIPEDDQMSVDTYTSTIRPTSHQAPSRLDSPEFHNNGTESEMSEEKEIDAEKSIGDLITFDRDMPDTLQQPLQPYREVDYFSSFSEPYLPPILGLRLPNDSEPLPRQLQSPEESDEDSGHEVPKDHIRNKPASIPFEQKKKGPPAISSQFSDNDVPAFERLGIPSKTAKVPVGTEMIGASTIHSQQTDPSRTTSERSSSSTCDDLPPSPSSATTPNSSRPQSRKGVPISDLEAPQNAVLGSVLQTDSTVSRTRTGDQLSERIEELAPRGTKIGSNLIADDWTEVAAAKDLKLKQQPASTLSRAAEVSSSPSLVASPTAVSFADIVRKDLDDEEGRQDHVLPFPPRTQSAIDLRTTTKLAQQPLRPQRLHLKSNAVASSVSLPSSPPDVTEMPRKSALKMSRNNSTNGLDSSTPTSMGAAYLQEARRAVSVASASSSRALRPHLPQHNSSGSIRSAVSVGSRAEPLAKMLVECCNCHFFHDMPSRVYECMAKPDSVVEDKSLGVSAAITTMVRCPWCAHGMTTQCCSGYAAVVYLKEKLHGK</sequence>
<feature type="compositionally biased region" description="Polar residues" evidence="1">
    <location>
        <begin position="539"/>
        <end position="548"/>
    </location>
</feature>
<feature type="region of interest" description="Disordered" evidence="1">
    <location>
        <begin position="460"/>
        <end position="487"/>
    </location>
</feature>
<gene>
    <name evidence="2" type="ORF">RRF57_007407</name>
</gene>
<comment type="caution">
    <text evidence="2">The sequence shown here is derived from an EMBL/GenBank/DDBJ whole genome shotgun (WGS) entry which is preliminary data.</text>
</comment>
<feature type="compositionally biased region" description="Low complexity" evidence="1">
    <location>
        <begin position="304"/>
        <end position="314"/>
    </location>
</feature>
<evidence type="ECO:0000256" key="1">
    <source>
        <dbReference type="SAM" id="MobiDB-lite"/>
    </source>
</evidence>
<feature type="region of interest" description="Disordered" evidence="1">
    <location>
        <begin position="112"/>
        <end position="142"/>
    </location>
</feature>
<reference evidence="2 3" key="1">
    <citation type="submission" date="2023-10" db="EMBL/GenBank/DDBJ databases">
        <title>Draft genome sequence of Xylaria bambusicola isolate GMP-LS, the root and basal stem rot pathogen of sugarcane in Indonesia.</title>
        <authorList>
            <person name="Selvaraj P."/>
            <person name="Muralishankar V."/>
            <person name="Muruganantham S."/>
            <person name="Sp S."/>
            <person name="Haryani S."/>
            <person name="Lau K.J.X."/>
            <person name="Naqvi N.I."/>
        </authorList>
    </citation>
    <scope>NUCLEOTIDE SEQUENCE [LARGE SCALE GENOMIC DNA]</scope>
    <source>
        <strain evidence="2">GMP-LS</strain>
    </source>
</reference>
<evidence type="ECO:0000313" key="2">
    <source>
        <dbReference type="EMBL" id="KAK5631693.1"/>
    </source>
</evidence>
<protein>
    <submittedName>
        <fullName evidence="2">Uncharacterized protein</fullName>
    </submittedName>
</protein>
<name>A0AAN7UL30_9PEZI</name>
<feature type="region of interest" description="Disordered" evidence="1">
    <location>
        <begin position="526"/>
        <end position="549"/>
    </location>
</feature>
<feature type="compositionally biased region" description="Low complexity" evidence="1">
    <location>
        <begin position="466"/>
        <end position="476"/>
    </location>
</feature>
<proteinExistence type="predicted"/>
<feature type="region of interest" description="Disordered" evidence="1">
    <location>
        <begin position="1"/>
        <end position="63"/>
    </location>
</feature>
<feature type="compositionally biased region" description="Basic and acidic residues" evidence="1">
    <location>
        <begin position="211"/>
        <end position="222"/>
    </location>
</feature>
<dbReference type="Proteomes" id="UP001305414">
    <property type="component" value="Unassembled WGS sequence"/>
</dbReference>
<feature type="compositionally biased region" description="Low complexity" evidence="1">
    <location>
        <begin position="284"/>
        <end position="295"/>
    </location>
</feature>
<feature type="compositionally biased region" description="Basic and acidic residues" evidence="1">
    <location>
        <begin position="33"/>
        <end position="55"/>
    </location>
</feature>
<keyword evidence="3" id="KW-1185">Reference proteome</keyword>